<gene>
    <name evidence="2" type="ORF">TRICI_004884</name>
</gene>
<reference evidence="2" key="1">
    <citation type="journal article" date="2019" name="G3 (Bethesda)">
        <title>Genome Assemblies of Two Rare Opportunistic Yeast Pathogens: Diutina rugosa (syn. Candida rugosa) and Trichomonascus ciferrii (syn. Candida ciferrii).</title>
        <authorList>
            <person name="Mixao V."/>
            <person name="Saus E."/>
            <person name="Hansen A.P."/>
            <person name="Lass-Florl C."/>
            <person name="Gabaldon T."/>
        </authorList>
    </citation>
    <scope>NUCLEOTIDE SEQUENCE</scope>
    <source>
        <strain evidence="2">CBS 4856</strain>
    </source>
</reference>
<accession>A0A642UYH7</accession>
<proteinExistence type="predicted"/>
<evidence type="ECO:0000256" key="1">
    <source>
        <dbReference type="SAM" id="SignalP"/>
    </source>
</evidence>
<protein>
    <recommendedName>
        <fullName evidence="4">Cell wall protein PhiA</fullName>
    </recommendedName>
</protein>
<dbReference type="AlphaFoldDB" id="A0A642UYH7"/>
<dbReference type="Proteomes" id="UP000761534">
    <property type="component" value="Unassembled WGS sequence"/>
</dbReference>
<sequence>MKLGFTLFGAALAVFSVAQFGDGDSEYTLITSTDDSRFDGMYLAPGELKYEDPEGDDSTHILASSEKSGGYVFSIGGLLKSHKTEDTLYASIGDKGFLVFDDDFLGSDSGFKCSPDKTLTYEGQQNWFICTGNGSTIYEKPAIAFSENAELQKECHRVQIECNESS</sequence>
<comment type="caution">
    <text evidence="2">The sequence shown here is derived from an EMBL/GenBank/DDBJ whole genome shotgun (WGS) entry which is preliminary data.</text>
</comment>
<keyword evidence="3" id="KW-1185">Reference proteome</keyword>
<dbReference type="VEuPathDB" id="FungiDB:TRICI_004884"/>
<feature type="signal peptide" evidence="1">
    <location>
        <begin position="1"/>
        <end position="23"/>
    </location>
</feature>
<name>A0A642UYH7_9ASCO</name>
<organism evidence="2 3">
    <name type="scientific">Trichomonascus ciferrii</name>
    <dbReference type="NCBI Taxonomy" id="44093"/>
    <lineage>
        <taxon>Eukaryota</taxon>
        <taxon>Fungi</taxon>
        <taxon>Dikarya</taxon>
        <taxon>Ascomycota</taxon>
        <taxon>Saccharomycotina</taxon>
        <taxon>Dipodascomycetes</taxon>
        <taxon>Dipodascales</taxon>
        <taxon>Trichomonascaceae</taxon>
        <taxon>Trichomonascus</taxon>
        <taxon>Trichomonascus ciferrii complex</taxon>
    </lineage>
</organism>
<dbReference type="EMBL" id="SWFS01000374">
    <property type="protein sequence ID" value="KAA8907877.1"/>
    <property type="molecule type" value="Genomic_DNA"/>
</dbReference>
<keyword evidence="1" id="KW-0732">Signal</keyword>
<evidence type="ECO:0008006" key="4">
    <source>
        <dbReference type="Google" id="ProtNLM"/>
    </source>
</evidence>
<evidence type="ECO:0000313" key="3">
    <source>
        <dbReference type="Proteomes" id="UP000761534"/>
    </source>
</evidence>
<evidence type="ECO:0000313" key="2">
    <source>
        <dbReference type="EMBL" id="KAA8907877.1"/>
    </source>
</evidence>
<feature type="chain" id="PRO_5025049325" description="Cell wall protein PhiA" evidence="1">
    <location>
        <begin position="24"/>
        <end position="166"/>
    </location>
</feature>